<sequence>MSLIESAEVLEHTTTPGLPYNIFLCCVGLGAGPHDFDKVSSVIEERFCDQNYLILKSKNHKHGKAHSGIDQLGIWFAEQVVSCLRCYDMQIRHVNNGQKHKVSILGHSIGGLVARYSLGLLFEENSTHEFVNVFNERYKQFIELRSFFSIVCPHLGTRRNVDGLFKFWWAAGSYVYLGAFGHTGTQLRLGDGRDHESNLLRIISEPGSCFMNALGQFKYRTLLAITHFDTNLSYVSGSIRAFNPYPEPKFGHPDFKLVGYSNFHTCYEKSFERHLRYESEQDVKVSVGEIIDYNNILQNKLTNRLVNDGGVISYGDDLQGTEFDLNPNVKKEPFMDSELQIMKDLQTLSWRRLDVQFIVNVGFQHSFIHLLPIGCTKNFKLGLKGLIRSGSRCVDLVVTTLQYDH</sequence>
<comment type="caution">
    <text evidence="2">The sequence shown here is derived from an EMBL/GenBank/DDBJ whole genome shotgun (WGS) entry which is preliminary data.</text>
</comment>
<feature type="domain" description="DUF676" evidence="1">
    <location>
        <begin position="22"/>
        <end position="226"/>
    </location>
</feature>
<protein>
    <recommendedName>
        <fullName evidence="1">DUF676 domain-containing protein</fullName>
    </recommendedName>
</protein>
<gene>
    <name evidence="2" type="ORF">AKO1_005218</name>
</gene>
<dbReference type="InterPro" id="IPR044294">
    <property type="entry name" value="Lipase-like"/>
</dbReference>
<dbReference type="Gene3D" id="3.40.50.1820">
    <property type="entry name" value="alpha/beta hydrolase"/>
    <property type="match status" value="1"/>
</dbReference>
<dbReference type="PANTHER" id="PTHR12482:SF62">
    <property type="entry name" value="LIPASE ROG1-RELATED"/>
    <property type="match status" value="1"/>
</dbReference>
<proteinExistence type="predicted"/>
<evidence type="ECO:0000313" key="3">
    <source>
        <dbReference type="Proteomes" id="UP001431209"/>
    </source>
</evidence>
<evidence type="ECO:0000259" key="1">
    <source>
        <dbReference type="Pfam" id="PF05057"/>
    </source>
</evidence>
<dbReference type="InterPro" id="IPR029058">
    <property type="entry name" value="AB_hydrolase_fold"/>
</dbReference>
<evidence type="ECO:0000313" key="2">
    <source>
        <dbReference type="EMBL" id="KAL0477785.1"/>
    </source>
</evidence>
<dbReference type="SUPFAM" id="SSF53474">
    <property type="entry name" value="alpha/beta-Hydrolases"/>
    <property type="match status" value="1"/>
</dbReference>
<dbReference type="AlphaFoldDB" id="A0AAW2YKL3"/>
<keyword evidence="3" id="KW-1185">Reference proteome</keyword>
<name>A0AAW2YKL3_9EUKA</name>
<dbReference type="Pfam" id="PF05057">
    <property type="entry name" value="DUF676"/>
    <property type="match status" value="1"/>
</dbReference>
<dbReference type="InterPro" id="IPR007751">
    <property type="entry name" value="DUF676_lipase-like"/>
</dbReference>
<organism evidence="2 3">
    <name type="scientific">Acrasis kona</name>
    <dbReference type="NCBI Taxonomy" id="1008807"/>
    <lineage>
        <taxon>Eukaryota</taxon>
        <taxon>Discoba</taxon>
        <taxon>Heterolobosea</taxon>
        <taxon>Tetramitia</taxon>
        <taxon>Eutetramitia</taxon>
        <taxon>Acrasidae</taxon>
        <taxon>Acrasis</taxon>
    </lineage>
</organism>
<dbReference type="Proteomes" id="UP001431209">
    <property type="component" value="Unassembled WGS sequence"/>
</dbReference>
<reference evidence="2 3" key="1">
    <citation type="submission" date="2024-03" db="EMBL/GenBank/DDBJ databases">
        <title>The Acrasis kona genome and developmental transcriptomes reveal deep origins of eukaryotic multicellular pathways.</title>
        <authorList>
            <person name="Sheikh S."/>
            <person name="Fu C.-J."/>
            <person name="Brown M.W."/>
            <person name="Baldauf S.L."/>
        </authorList>
    </citation>
    <scope>NUCLEOTIDE SEQUENCE [LARGE SCALE GENOMIC DNA]</scope>
    <source>
        <strain evidence="2 3">ATCC MYA-3509</strain>
    </source>
</reference>
<dbReference type="PANTHER" id="PTHR12482">
    <property type="entry name" value="LIPASE ROG1-RELATED-RELATED"/>
    <property type="match status" value="1"/>
</dbReference>
<feature type="non-terminal residue" evidence="2">
    <location>
        <position position="405"/>
    </location>
</feature>
<accession>A0AAW2YKL3</accession>
<dbReference type="EMBL" id="JAOPGA020000237">
    <property type="protein sequence ID" value="KAL0477785.1"/>
    <property type="molecule type" value="Genomic_DNA"/>
</dbReference>